<name>A0A6I2F609_9MICO</name>
<comment type="caution">
    <text evidence="2">The sequence shown here is derived from an EMBL/GenBank/DDBJ whole genome shotgun (WGS) entry which is preliminary data.</text>
</comment>
<dbReference type="Gene3D" id="3.40.50.720">
    <property type="entry name" value="NAD(P)-binding Rossmann-like Domain"/>
    <property type="match status" value="1"/>
</dbReference>
<dbReference type="InterPro" id="IPR051783">
    <property type="entry name" value="NAD(P)-dependent_oxidoreduct"/>
</dbReference>
<dbReference type="SUPFAM" id="SSF51735">
    <property type="entry name" value="NAD(P)-binding Rossmann-fold domains"/>
    <property type="match status" value="1"/>
</dbReference>
<dbReference type="PANTHER" id="PTHR48079">
    <property type="entry name" value="PROTEIN YEEZ"/>
    <property type="match status" value="1"/>
</dbReference>
<reference evidence="2 3" key="1">
    <citation type="submission" date="2019-10" db="EMBL/GenBank/DDBJ databases">
        <authorList>
            <person name="Nie G."/>
            <person name="Ming H."/>
            <person name="Yi B."/>
        </authorList>
    </citation>
    <scope>NUCLEOTIDE SEQUENCE [LARGE SCALE GENOMIC DNA]</scope>
    <source>
        <strain evidence="2 3">CFH 90414</strain>
    </source>
</reference>
<dbReference type="Proteomes" id="UP000431080">
    <property type="component" value="Unassembled WGS sequence"/>
</dbReference>
<proteinExistence type="predicted"/>
<sequence length="312" mass="32144">MRIFIAGGSGAVGSRLVPLLVAAGHEVTGTARSEAGAARIAAAGGRGVIMDGTDPASIRLTVLEAKPDVLVHQLTALSGSFDFKRFDETFAVTNRMRTLGTDALIAAAKEAGTGRIVVQGYTGWTNEHAGAAVKTEADPIDPNPVPAARNTLAAIAHAERAAVAAGGLALRFGNFYGPGQSLGEGGEMLESVRKGKVPIVGSGAGVWSFCHIDDAVAATVAAITQGDAGVYNIVDDEPAPVTEWLPALANAVGAKRPMRVPAWVARLLIGDFGVAWMTTARGSSNAKAKAELGWTPKYASWREGFRTGLTAS</sequence>
<dbReference type="GO" id="GO:0005737">
    <property type="term" value="C:cytoplasm"/>
    <property type="evidence" value="ECO:0007669"/>
    <property type="project" value="TreeGrafter"/>
</dbReference>
<evidence type="ECO:0000313" key="2">
    <source>
        <dbReference type="EMBL" id="MRG60122.1"/>
    </source>
</evidence>
<dbReference type="AlphaFoldDB" id="A0A6I2F609"/>
<dbReference type="InterPro" id="IPR001509">
    <property type="entry name" value="Epimerase_deHydtase"/>
</dbReference>
<dbReference type="EMBL" id="WJIF01000004">
    <property type="protein sequence ID" value="MRG60122.1"/>
    <property type="molecule type" value="Genomic_DNA"/>
</dbReference>
<dbReference type="GO" id="GO:0004029">
    <property type="term" value="F:aldehyde dehydrogenase (NAD+) activity"/>
    <property type="evidence" value="ECO:0007669"/>
    <property type="project" value="TreeGrafter"/>
</dbReference>
<accession>A0A6I2F609</accession>
<evidence type="ECO:0000313" key="3">
    <source>
        <dbReference type="Proteomes" id="UP000431080"/>
    </source>
</evidence>
<evidence type="ECO:0000259" key="1">
    <source>
        <dbReference type="Pfam" id="PF01370"/>
    </source>
</evidence>
<keyword evidence="3" id="KW-1185">Reference proteome</keyword>
<gene>
    <name evidence="2" type="ORF">GE115_09595</name>
</gene>
<dbReference type="RefSeq" id="WP_153684570.1">
    <property type="nucleotide sequence ID" value="NZ_WJIF01000004.1"/>
</dbReference>
<feature type="domain" description="NAD-dependent epimerase/dehydratase" evidence="1">
    <location>
        <begin position="3"/>
        <end position="233"/>
    </location>
</feature>
<dbReference type="Pfam" id="PF01370">
    <property type="entry name" value="Epimerase"/>
    <property type="match status" value="1"/>
</dbReference>
<dbReference type="PANTHER" id="PTHR48079:SF6">
    <property type="entry name" value="NAD(P)-BINDING DOMAIN-CONTAINING PROTEIN-RELATED"/>
    <property type="match status" value="1"/>
</dbReference>
<dbReference type="InterPro" id="IPR036291">
    <property type="entry name" value="NAD(P)-bd_dom_sf"/>
</dbReference>
<organism evidence="2 3">
    <name type="scientific">Agromyces agglutinans</name>
    <dbReference type="NCBI Taxonomy" id="2662258"/>
    <lineage>
        <taxon>Bacteria</taxon>
        <taxon>Bacillati</taxon>
        <taxon>Actinomycetota</taxon>
        <taxon>Actinomycetes</taxon>
        <taxon>Micrococcales</taxon>
        <taxon>Microbacteriaceae</taxon>
        <taxon>Agromyces</taxon>
    </lineage>
</organism>
<protein>
    <submittedName>
        <fullName evidence="2">NAD-dependent epimerase/dehydratase family protein</fullName>
    </submittedName>
</protein>